<dbReference type="Proteomes" id="UP000179807">
    <property type="component" value="Unassembled WGS sequence"/>
</dbReference>
<dbReference type="InterPro" id="IPR038765">
    <property type="entry name" value="Papain-like_cys_pep_sf"/>
</dbReference>
<dbReference type="VEuPathDB" id="TrichDB:TRFO_04174"/>
<dbReference type="EMBL" id="MLAK01000605">
    <property type="protein sequence ID" value="OHT10667.1"/>
    <property type="molecule type" value="Genomic_DNA"/>
</dbReference>
<dbReference type="AlphaFoldDB" id="A0A1J4KHJ3"/>
<sequence length="306" mass="35895">MSIHERLGNFPGDHTIIQLANSNGTCYINSILQSMFNLPSIIQYLEEVEEKLVQLNLKEENEQSLFGLFLKIYIDSMRAPQNEVYYEPNYFLDELFKTLTMFQRGNQADAFDFYHQMLISFDQSNTFMNEIIGKNEIPLFSSFFRIVIDENYYRRHEFINYCAITVLPNNEGLEKAIEKWMTPARGISRTFYELPQIFCLRINVFTVENGELKKNFTKTPIPLGFSLRERDSEVNYTFISSVIHNGDHFNDGHFISIFYTCDRIIVGDDANFWGLNDEQLSNFLEFNEVPGSEKSSAIYILFYQRI</sequence>
<comment type="caution">
    <text evidence="2">The sequence shown here is derived from an EMBL/GenBank/DDBJ whole genome shotgun (WGS) entry which is preliminary data.</text>
</comment>
<dbReference type="InterPro" id="IPR028889">
    <property type="entry name" value="USP"/>
</dbReference>
<dbReference type="PROSITE" id="PS50235">
    <property type="entry name" value="USP_3"/>
    <property type="match status" value="1"/>
</dbReference>
<dbReference type="GeneID" id="94826442"/>
<dbReference type="OrthoDB" id="27652at2759"/>
<accession>A0A1J4KHJ3</accession>
<dbReference type="GO" id="GO:0005829">
    <property type="term" value="C:cytosol"/>
    <property type="evidence" value="ECO:0007669"/>
    <property type="project" value="TreeGrafter"/>
</dbReference>
<dbReference type="Pfam" id="PF00443">
    <property type="entry name" value="UCH"/>
    <property type="match status" value="1"/>
</dbReference>
<dbReference type="GO" id="GO:0016579">
    <property type="term" value="P:protein deubiquitination"/>
    <property type="evidence" value="ECO:0007669"/>
    <property type="project" value="InterPro"/>
</dbReference>
<dbReference type="RefSeq" id="XP_068363803.1">
    <property type="nucleotide sequence ID" value="XM_068491738.1"/>
</dbReference>
<dbReference type="PANTHER" id="PTHR24006">
    <property type="entry name" value="UBIQUITIN CARBOXYL-TERMINAL HYDROLASE"/>
    <property type="match status" value="1"/>
</dbReference>
<dbReference type="SUPFAM" id="SSF54001">
    <property type="entry name" value="Cysteine proteinases"/>
    <property type="match status" value="1"/>
</dbReference>
<name>A0A1J4KHJ3_9EUKA</name>
<evidence type="ECO:0000313" key="3">
    <source>
        <dbReference type="Proteomes" id="UP000179807"/>
    </source>
</evidence>
<dbReference type="InterPro" id="IPR050164">
    <property type="entry name" value="Peptidase_C19"/>
</dbReference>
<dbReference type="GO" id="GO:0004843">
    <property type="term" value="F:cysteine-type deubiquitinase activity"/>
    <property type="evidence" value="ECO:0007669"/>
    <property type="project" value="InterPro"/>
</dbReference>
<keyword evidence="3" id="KW-1185">Reference proteome</keyword>
<protein>
    <submittedName>
        <fullName evidence="2">Clan CA, family C19, ubiquitin hydrolase-like cysteine peptidase</fullName>
    </submittedName>
</protein>
<feature type="domain" description="USP" evidence="1">
    <location>
        <begin position="17"/>
        <end position="306"/>
    </location>
</feature>
<evidence type="ECO:0000313" key="2">
    <source>
        <dbReference type="EMBL" id="OHT10667.1"/>
    </source>
</evidence>
<proteinExistence type="predicted"/>
<dbReference type="Gene3D" id="3.90.70.10">
    <property type="entry name" value="Cysteine proteinases"/>
    <property type="match status" value="2"/>
</dbReference>
<dbReference type="GO" id="GO:0005634">
    <property type="term" value="C:nucleus"/>
    <property type="evidence" value="ECO:0007669"/>
    <property type="project" value="TreeGrafter"/>
</dbReference>
<dbReference type="InterPro" id="IPR001394">
    <property type="entry name" value="Peptidase_C19_UCH"/>
</dbReference>
<organism evidence="2 3">
    <name type="scientific">Tritrichomonas foetus</name>
    <dbReference type="NCBI Taxonomy" id="1144522"/>
    <lineage>
        <taxon>Eukaryota</taxon>
        <taxon>Metamonada</taxon>
        <taxon>Parabasalia</taxon>
        <taxon>Tritrichomonadida</taxon>
        <taxon>Tritrichomonadidae</taxon>
        <taxon>Tritrichomonas</taxon>
    </lineage>
</organism>
<reference evidence="2" key="1">
    <citation type="submission" date="2016-10" db="EMBL/GenBank/DDBJ databases">
        <authorList>
            <person name="Benchimol M."/>
            <person name="Almeida L.G."/>
            <person name="Vasconcelos A.T."/>
            <person name="Perreira-Neves A."/>
            <person name="Rosa I.A."/>
            <person name="Tasca T."/>
            <person name="Bogo M.R."/>
            <person name="de Souza W."/>
        </authorList>
    </citation>
    <scope>NUCLEOTIDE SEQUENCE [LARGE SCALE GENOMIC DNA]</scope>
    <source>
        <strain evidence="2">K</strain>
    </source>
</reference>
<gene>
    <name evidence="2" type="ORF">TRFO_04174</name>
</gene>
<evidence type="ECO:0000259" key="1">
    <source>
        <dbReference type="PROSITE" id="PS50235"/>
    </source>
</evidence>
<dbReference type="CDD" id="cd02257">
    <property type="entry name" value="Peptidase_C19"/>
    <property type="match status" value="1"/>
</dbReference>